<dbReference type="RefSeq" id="WP_106873995.1">
    <property type="nucleotide sequence ID" value="NZ_CP027845.1"/>
</dbReference>
<reference evidence="11 12" key="1">
    <citation type="submission" date="2018-03" db="EMBL/GenBank/DDBJ databases">
        <title>A gene transfer event suggests a long-term partnership between eustigmatophyte algae and a novel lineage of endosymbiotic bacteria.</title>
        <authorList>
            <person name="Yurchenko T."/>
            <person name="Sevcikova T."/>
            <person name="Pribyl P."/>
            <person name="El Karkouri K."/>
            <person name="Klimes V."/>
            <person name="Amaral R."/>
            <person name="Zbrankova V."/>
            <person name="Kim E."/>
            <person name="Raoult D."/>
            <person name="Santos L.M.A."/>
            <person name="Elias M."/>
        </authorList>
    </citation>
    <scope>NUCLEOTIDE SEQUENCE [LARGE SCALE GENOMIC DNA]</scope>
    <source>
        <strain evidence="11">CCALA 838</strain>
    </source>
</reference>
<evidence type="ECO:0000256" key="3">
    <source>
        <dbReference type="ARBA" id="ARBA00023002"/>
    </source>
</evidence>
<dbReference type="NCBIfam" id="TIGR01763">
    <property type="entry name" value="MalateDH_bact"/>
    <property type="match status" value="1"/>
</dbReference>
<feature type="binding site" evidence="5 7">
    <location>
        <position position="81"/>
    </location>
    <ligand>
        <name>substrate</name>
    </ligand>
</feature>
<feature type="binding site" evidence="5 7">
    <location>
        <position position="119"/>
    </location>
    <ligand>
        <name>substrate</name>
    </ligand>
</feature>
<name>A0A2P1P778_9RICK</name>
<accession>A0A2P1P778</accession>
<organism evidence="11 12">
    <name type="scientific">Candidatus Phycorickettsia trachydisci</name>
    <dbReference type="NCBI Taxonomy" id="2115978"/>
    <lineage>
        <taxon>Bacteria</taxon>
        <taxon>Pseudomonadati</taxon>
        <taxon>Pseudomonadota</taxon>
        <taxon>Alphaproteobacteria</taxon>
        <taxon>Rickettsiales</taxon>
        <taxon>Rickettsiaceae</taxon>
        <taxon>Candidatus Phycorickettsia</taxon>
    </lineage>
</organism>
<sequence>MKKIALIGSGNIGGTLAFLATVKNLGDVVLIDAVEGVPQGKALDIMQSTSILRSDNQITGSNDYADIAASDVVIVTAGSPRKPGMSRDDLLNTNAKVITDVAKNIYKYCPNAFVIVVTNPLDAMVYVMQKESGLPAHKVVGMAGTLDSARFSYFLAQELKVSVRDVSTFVLGGHGDTMVPLIEYSTVAGISLKRLVEMNMISKQSLDAIIERTKNGGGEIVALLKNGSAFYAPAVAALEIAESYLSNQKRLLPCCAYLSGQYGVEGLYAGVPVIISNKGVEKVIEVKLSDKEKSLFDYSIQSVKNLVSALK</sequence>
<dbReference type="PIRSF" id="PIRSF000102">
    <property type="entry name" value="Lac_mal_DH"/>
    <property type="match status" value="1"/>
</dbReference>
<evidence type="ECO:0000259" key="9">
    <source>
        <dbReference type="Pfam" id="PF00056"/>
    </source>
</evidence>
<dbReference type="AlphaFoldDB" id="A0A2P1P778"/>
<dbReference type="InterPro" id="IPR001236">
    <property type="entry name" value="Lactate/malate_DH_N"/>
</dbReference>
<feature type="binding site" evidence="5 7">
    <location>
        <position position="87"/>
    </location>
    <ligand>
        <name>substrate</name>
    </ligand>
</feature>
<dbReference type="GO" id="GO:0006089">
    <property type="term" value="P:lactate metabolic process"/>
    <property type="evidence" value="ECO:0007669"/>
    <property type="project" value="TreeGrafter"/>
</dbReference>
<evidence type="ECO:0000256" key="5">
    <source>
        <dbReference type="HAMAP-Rule" id="MF_00487"/>
    </source>
</evidence>
<dbReference type="InterPro" id="IPR022383">
    <property type="entry name" value="Lactate/malate_DH_C"/>
</dbReference>
<comment type="function">
    <text evidence="1 5">Catalyzes the reversible oxidation of malate to oxaloacetate.</text>
</comment>
<dbReference type="HAMAP" id="MF_00487">
    <property type="entry name" value="Malate_dehydrog_3"/>
    <property type="match status" value="1"/>
</dbReference>
<dbReference type="EMBL" id="CP027845">
    <property type="protein sequence ID" value="AVP87122.1"/>
    <property type="molecule type" value="Genomic_DNA"/>
</dbReference>
<dbReference type="InterPro" id="IPR011275">
    <property type="entry name" value="Malate_DH_type3"/>
</dbReference>
<feature type="binding site" evidence="5 8">
    <location>
        <begin position="8"/>
        <end position="13"/>
    </location>
    <ligand>
        <name>NAD(+)</name>
        <dbReference type="ChEBI" id="CHEBI:57540"/>
    </ligand>
</feature>
<feature type="domain" description="Lactate/malate dehydrogenase N-terminal" evidence="9">
    <location>
        <begin position="3"/>
        <end position="141"/>
    </location>
</feature>
<dbReference type="Proteomes" id="UP000241762">
    <property type="component" value="Chromosome"/>
</dbReference>
<dbReference type="SUPFAM" id="SSF51735">
    <property type="entry name" value="NAD(P)-binding Rossmann-fold domains"/>
    <property type="match status" value="1"/>
</dbReference>
<dbReference type="FunFam" id="3.90.110.10:FF:000004">
    <property type="entry name" value="Malate dehydrogenase"/>
    <property type="match status" value="1"/>
</dbReference>
<evidence type="ECO:0000313" key="11">
    <source>
        <dbReference type="EMBL" id="AVP87122.1"/>
    </source>
</evidence>
<evidence type="ECO:0000313" key="12">
    <source>
        <dbReference type="Proteomes" id="UP000241762"/>
    </source>
</evidence>
<dbReference type="EC" id="1.1.1.37" evidence="5"/>
<dbReference type="Gene3D" id="3.90.110.10">
    <property type="entry name" value="Lactate dehydrogenase/glycoside hydrolase, family 4, C-terminal"/>
    <property type="match status" value="1"/>
</dbReference>
<comment type="catalytic activity">
    <reaction evidence="5">
        <text>(S)-malate + NAD(+) = oxaloacetate + NADH + H(+)</text>
        <dbReference type="Rhea" id="RHEA:21432"/>
        <dbReference type="ChEBI" id="CHEBI:15378"/>
        <dbReference type="ChEBI" id="CHEBI:15589"/>
        <dbReference type="ChEBI" id="CHEBI:16452"/>
        <dbReference type="ChEBI" id="CHEBI:57540"/>
        <dbReference type="ChEBI" id="CHEBI:57945"/>
        <dbReference type="EC" id="1.1.1.37"/>
    </reaction>
</comment>
<evidence type="ECO:0000256" key="7">
    <source>
        <dbReference type="PIRSR" id="PIRSR000102-2"/>
    </source>
</evidence>
<feature type="binding site" evidence="5 8">
    <location>
        <position position="94"/>
    </location>
    <ligand>
        <name>NAD(+)</name>
        <dbReference type="ChEBI" id="CHEBI:57540"/>
    </ligand>
</feature>
<feature type="domain" description="Lactate/malate dehydrogenase C-terminal" evidence="10">
    <location>
        <begin position="145"/>
        <end position="305"/>
    </location>
</feature>
<dbReference type="GO" id="GO:0006099">
    <property type="term" value="P:tricarboxylic acid cycle"/>
    <property type="evidence" value="ECO:0007669"/>
    <property type="project" value="UniProtKB-UniRule"/>
</dbReference>
<feature type="active site" description="Proton acceptor" evidence="5 6">
    <location>
        <position position="174"/>
    </location>
</feature>
<evidence type="ECO:0000256" key="4">
    <source>
        <dbReference type="ARBA" id="ARBA00023027"/>
    </source>
</evidence>
<dbReference type="PANTHER" id="PTHR43128:SF16">
    <property type="entry name" value="L-LACTATE DEHYDROGENASE"/>
    <property type="match status" value="1"/>
</dbReference>
<dbReference type="FunFam" id="3.40.50.720:FF:000018">
    <property type="entry name" value="Malate dehydrogenase"/>
    <property type="match status" value="1"/>
</dbReference>
<evidence type="ECO:0000256" key="6">
    <source>
        <dbReference type="PIRSR" id="PIRSR000102-1"/>
    </source>
</evidence>
<dbReference type="Gene3D" id="3.40.50.720">
    <property type="entry name" value="NAD(P)-binding Rossmann-like Domain"/>
    <property type="match status" value="1"/>
</dbReference>
<evidence type="ECO:0000256" key="2">
    <source>
        <dbReference type="ARBA" id="ARBA00022532"/>
    </source>
</evidence>
<evidence type="ECO:0000259" key="10">
    <source>
        <dbReference type="Pfam" id="PF02866"/>
    </source>
</evidence>
<protein>
    <recommendedName>
        <fullName evidence="5">Malate dehydrogenase</fullName>
        <ecNumber evidence="5">1.1.1.37</ecNumber>
    </recommendedName>
</protein>
<evidence type="ECO:0000256" key="1">
    <source>
        <dbReference type="ARBA" id="ARBA00003966"/>
    </source>
</evidence>
<dbReference type="PANTHER" id="PTHR43128">
    <property type="entry name" value="L-2-HYDROXYCARBOXYLATE DEHYDROGENASE (NAD(P)(+))"/>
    <property type="match status" value="1"/>
</dbReference>
<feature type="binding site" evidence="5">
    <location>
        <position position="32"/>
    </location>
    <ligand>
        <name>NAD(+)</name>
        <dbReference type="ChEBI" id="CHEBI:57540"/>
    </ligand>
</feature>
<proteinExistence type="inferred from homology"/>
<dbReference type="PRINTS" id="PR00086">
    <property type="entry name" value="LLDHDRGNASE"/>
</dbReference>
<dbReference type="OrthoDB" id="9802969at2"/>
<dbReference type="Pfam" id="PF02866">
    <property type="entry name" value="Ldh_1_C"/>
    <property type="match status" value="1"/>
</dbReference>
<comment type="similarity">
    <text evidence="5">Belongs to the LDH/MDH superfamily. MDH type 3 family.</text>
</comment>
<dbReference type="KEGG" id="ptc:phytr_1630"/>
<keyword evidence="4 5" id="KW-0520">NAD</keyword>
<dbReference type="CDD" id="cd01339">
    <property type="entry name" value="LDH-like_MDH"/>
    <property type="match status" value="1"/>
</dbReference>
<dbReference type="SUPFAM" id="SSF56327">
    <property type="entry name" value="LDH C-terminal domain-like"/>
    <property type="match status" value="1"/>
</dbReference>
<dbReference type="InterPro" id="IPR015955">
    <property type="entry name" value="Lactate_DH/Glyco_Ohase_4_C"/>
</dbReference>
<keyword evidence="12" id="KW-1185">Reference proteome</keyword>
<feature type="binding site" evidence="5 8">
    <location>
        <begin position="117"/>
        <end position="119"/>
    </location>
    <ligand>
        <name>NAD(+)</name>
        <dbReference type="ChEBI" id="CHEBI:57540"/>
    </ligand>
</feature>
<keyword evidence="2 5" id="KW-0816">Tricarboxylic acid cycle</keyword>
<dbReference type="GO" id="GO:0004459">
    <property type="term" value="F:L-lactate dehydrogenase (NAD+) activity"/>
    <property type="evidence" value="ECO:0007669"/>
    <property type="project" value="TreeGrafter"/>
</dbReference>
<dbReference type="NCBIfam" id="NF004863">
    <property type="entry name" value="PRK06223.1"/>
    <property type="match status" value="1"/>
</dbReference>
<dbReference type="InterPro" id="IPR001557">
    <property type="entry name" value="L-lactate/malate_DH"/>
</dbReference>
<dbReference type="Pfam" id="PF00056">
    <property type="entry name" value="Ldh_1_N"/>
    <property type="match status" value="1"/>
</dbReference>
<evidence type="ECO:0000256" key="8">
    <source>
        <dbReference type="PIRSR" id="PIRSR000102-3"/>
    </source>
</evidence>
<dbReference type="GO" id="GO:0030060">
    <property type="term" value="F:L-malate dehydrogenase (NAD+) activity"/>
    <property type="evidence" value="ECO:0007669"/>
    <property type="project" value="UniProtKB-UniRule"/>
</dbReference>
<gene>
    <name evidence="5" type="primary">mdh</name>
    <name evidence="11" type="ORF">phytr_1630</name>
</gene>
<keyword evidence="3 5" id="KW-0560">Oxidoreductase</keyword>
<feature type="binding site" evidence="5 7">
    <location>
        <position position="150"/>
    </location>
    <ligand>
        <name>substrate</name>
    </ligand>
</feature>
<dbReference type="InterPro" id="IPR036291">
    <property type="entry name" value="NAD(P)-bd_dom_sf"/>
</dbReference>